<dbReference type="NCBIfam" id="TIGR01509">
    <property type="entry name" value="HAD-SF-IA-v3"/>
    <property type="match status" value="1"/>
</dbReference>
<dbReference type="Gene3D" id="1.10.150.240">
    <property type="entry name" value="Putative phosphatase, domain 2"/>
    <property type="match status" value="1"/>
</dbReference>
<proteinExistence type="predicted"/>
<dbReference type="InterPro" id="IPR011945">
    <property type="entry name" value="HAD-SF_ppase_IA/epoxid_hydro_N"/>
</dbReference>
<sequence length="210" mass="23241">MYDAVFFDFGGVILSSPFEAFEVYEERSNLPLGTLRTINSQNPNSNAWARLERGELSIDEFVLVFQTEALELGYEVDGMHVLGCLSGEIRPAMVEAVRRCQLEMGTALLTNNFVAASPNWSSGGSFAALLPLFDVVVESSTAGCRKPERQFYEIALQQMQVEASRVVFLDDLGINLKPARELGMWTIKVEDPDVALQELEDLLGIDLGRG</sequence>
<dbReference type="InterPro" id="IPR036412">
    <property type="entry name" value="HAD-like_sf"/>
</dbReference>
<evidence type="ECO:0000256" key="1">
    <source>
        <dbReference type="ARBA" id="ARBA00022990"/>
    </source>
</evidence>
<gene>
    <name evidence="2" type="ORF">UFOPK2582_00047</name>
    <name evidence="3" type="ORF">UFOPK3046_01174</name>
    <name evidence="4" type="ORF">UFOPK3914_01129</name>
    <name evidence="5" type="ORF">UFOPK4173_00689</name>
    <name evidence="6" type="ORF">UFOPK4354_01422</name>
</gene>
<name>A0A6J7RTL7_9ZZZZ</name>
<dbReference type="EMBL" id="CAFBQW010000176">
    <property type="protein sequence ID" value="CAB5068183.1"/>
    <property type="molecule type" value="Genomic_DNA"/>
</dbReference>
<dbReference type="AlphaFoldDB" id="A0A6J7RTL7"/>
<dbReference type="InterPro" id="IPR023214">
    <property type="entry name" value="HAD_sf"/>
</dbReference>
<dbReference type="InterPro" id="IPR052898">
    <property type="entry name" value="ACAD10-like"/>
</dbReference>
<dbReference type="PRINTS" id="PR00413">
    <property type="entry name" value="HADHALOGNASE"/>
</dbReference>
<accession>A0A6J7RTL7</accession>
<evidence type="ECO:0000313" key="6">
    <source>
        <dbReference type="EMBL" id="CAB5068183.1"/>
    </source>
</evidence>
<dbReference type="PANTHER" id="PTHR47829:SF1">
    <property type="entry name" value="HAD FAMILY PHOSPHATASE"/>
    <property type="match status" value="1"/>
</dbReference>
<dbReference type="EMBL" id="CAFBPW010000058">
    <property type="protein sequence ID" value="CAB5031720.1"/>
    <property type="molecule type" value="Genomic_DNA"/>
</dbReference>
<dbReference type="Pfam" id="PF00702">
    <property type="entry name" value="Hydrolase"/>
    <property type="match status" value="1"/>
</dbReference>
<dbReference type="SFLD" id="SFLDG01129">
    <property type="entry name" value="C1.5:_HAD__Beta-PGM__Phosphata"/>
    <property type="match status" value="1"/>
</dbReference>
<dbReference type="InterPro" id="IPR006439">
    <property type="entry name" value="HAD-SF_hydro_IA"/>
</dbReference>
<dbReference type="EMBL" id="CAEZXS010000003">
    <property type="protein sequence ID" value="CAB4684712.1"/>
    <property type="molecule type" value="Genomic_DNA"/>
</dbReference>
<dbReference type="EMBL" id="CAFBOG010000098">
    <property type="protein sequence ID" value="CAB4983038.1"/>
    <property type="molecule type" value="Genomic_DNA"/>
</dbReference>
<evidence type="ECO:0000313" key="3">
    <source>
        <dbReference type="EMBL" id="CAB4811320.1"/>
    </source>
</evidence>
<dbReference type="CDD" id="cd02603">
    <property type="entry name" value="HAD_sEH-N_like"/>
    <property type="match status" value="1"/>
</dbReference>
<protein>
    <submittedName>
        <fullName evidence="5">Unannotated protein</fullName>
    </submittedName>
</protein>
<dbReference type="SUPFAM" id="SSF56784">
    <property type="entry name" value="HAD-like"/>
    <property type="match status" value="1"/>
</dbReference>
<dbReference type="InterPro" id="IPR023198">
    <property type="entry name" value="PGP-like_dom2"/>
</dbReference>
<reference evidence="5" key="1">
    <citation type="submission" date="2020-05" db="EMBL/GenBank/DDBJ databases">
        <authorList>
            <person name="Chiriac C."/>
            <person name="Salcher M."/>
            <person name="Ghai R."/>
            <person name="Kavagutti S V."/>
        </authorList>
    </citation>
    <scope>NUCLEOTIDE SEQUENCE</scope>
</reference>
<dbReference type="EMBL" id="CAFAAQ010000105">
    <property type="protein sequence ID" value="CAB4811320.1"/>
    <property type="molecule type" value="Genomic_DNA"/>
</dbReference>
<evidence type="ECO:0000313" key="2">
    <source>
        <dbReference type="EMBL" id="CAB4684712.1"/>
    </source>
</evidence>
<evidence type="ECO:0000313" key="4">
    <source>
        <dbReference type="EMBL" id="CAB4983038.1"/>
    </source>
</evidence>
<dbReference type="PANTHER" id="PTHR47829">
    <property type="entry name" value="HYDROLASE, PUTATIVE (AFU_ORTHOLOGUE AFUA_1G12880)-RELATED"/>
    <property type="match status" value="1"/>
</dbReference>
<dbReference type="SFLD" id="SFLDS00003">
    <property type="entry name" value="Haloacid_Dehalogenase"/>
    <property type="match status" value="1"/>
</dbReference>
<keyword evidence="1" id="KW-0007">Acetylation</keyword>
<evidence type="ECO:0000313" key="5">
    <source>
        <dbReference type="EMBL" id="CAB5031720.1"/>
    </source>
</evidence>
<organism evidence="5">
    <name type="scientific">freshwater metagenome</name>
    <dbReference type="NCBI Taxonomy" id="449393"/>
    <lineage>
        <taxon>unclassified sequences</taxon>
        <taxon>metagenomes</taxon>
        <taxon>ecological metagenomes</taxon>
    </lineage>
</organism>
<dbReference type="NCBIfam" id="TIGR02247">
    <property type="entry name" value="HAD-1A3-hyp"/>
    <property type="match status" value="1"/>
</dbReference>
<dbReference type="Gene3D" id="3.40.50.1000">
    <property type="entry name" value="HAD superfamily/HAD-like"/>
    <property type="match status" value="1"/>
</dbReference>